<evidence type="ECO:0000313" key="8">
    <source>
        <dbReference type="EMBL" id="MFB9991467.1"/>
    </source>
</evidence>
<evidence type="ECO:0000256" key="5">
    <source>
        <dbReference type="SAM" id="Coils"/>
    </source>
</evidence>
<keyword evidence="4" id="KW-0145">Chemotaxis</keyword>
<dbReference type="PIRSF" id="PIRSF036461">
    <property type="entry name" value="Chmtx_methlestr"/>
    <property type="match status" value="1"/>
</dbReference>
<keyword evidence="1 4" id="KW-0378">Hydrolase</keyword>
<feature type="active site" evidence="4">
    <location>
        <position position="131"/>
    </location>
</feature>
<evidence type="ECO:0000256" key="4">
    <source>
        <dbReference type="PROSITE-ProRule" id="PRU00050"/>
    </source>
</evidence>
<dbReference type="EMBL" id="JBHLYR010000016">
    <property type="protein sequence ID" value="MFB9991467.1"/>
    <property type="molecule type" value="Genomic_DNA"/>
</dbReference>
<evidence type="ECO:0000313" key="9">
    <source>
        <dbReference type="Proteomes" id="UP001589733"/>
    </source>
</evidence>
<evidence type="ECO:0000256" key="1">
    <source>
        <dbReference type="ARBA" id="ARBA00022801"/>
    </source>
</evidence>
<feature type="active site" evidence="4">
    <location>
        <position position="12"/>
    </location>
</feature>
<dbReference type="PANTHER" id="PTHR42872:SF6">
    <property type="entry name" value="PROTEIN-GLUTAMATE METHYLESTERASE_PROTEIN-GLUTAMINE GLUTAMINASE"/>
    <property type="match status" value="1"/>
</dbReference>
<dbReference type="Pfam" id="PF01339">
    <property type="entry name" value="CheB_methylest"/>
    <property type="match status" value="1"/>
</dbReference>
<evidence type="ECO:0000256" key="3">
    <source>
        <dbReference type="ARBA" id="ARBA00048267"/>
    </source>
</evidence>
<dbReference type="InterPro" id="IPR011247">
    <property type="entry name" value="Chemotax_prot-Glu_Me-esterase"/>
</dbReference>
<gene>
    <name evidence="8" type="ORF">ACFFLM_05720</name>
</gene>
<evidence type="ECO:0000256" key="6">
    <source>
        <dbReference type="SAM" id="MobiDB-lite"/>
    </source>
</evidence>
<dbReference type="CDD" id="cd16433">
    <property type="entry name" value="CheB"/>
    <property type="match status" value="1"/>
</dbReference>
<feature type="active site" evidence="4">
    <location>
        <position position="39"/>
    </location>
</feature>
<dbReference type="PANTHER" id="PTHR42872">
    <property type="entry name" value="PROTEIN-GLUTAMATE METHYLESTERASE/PROTEIN-GLUTAMINE GLUTAMINASE"/>
    <property type="match status" value="1"/>
</dbReference>
<dbReference type="InterPro" id="IPR000673">
    <property type="entry name" value="Sig_transdc_resp-reg_Me-estase"/>
</dbReference>
<dbReference type="RefSeq" id="WP_380006531.1">
    <property type="nucleotide sequence ID" value="NZ_JBHLYR010000016.1"/>
</dbReference>
<sequence>MTSVPLVVIGGSAGALEPLREIIAHLPQDFPAAVLVVVHASPDSHSHLAEILNSTGSLPAQWAQHQGQLQPGHIWVAPSDHHLLVSQDRMHLSRGPKENRSRPSIDVLFRSAASTYGVNVIGVLLSGMLDDGTSGLWAIQQLGGHTIVQHPEEAAYNAMPLSAVRAVPVDDIVRAQDMAPLLQRLLLQGQKKQEETQMNEEERRRLALEVSIAGEDSAFEGGLLNQGPPSTFTCPECHGVMIRIQEGRVLRFRCHTGHAYTAQTLQAELRGAIEAAFWNTVRALEEDVMLLDHLAKQHGDAKQLALAEQYRAEAEAAKERARRVRQEAQRSGALQSGQ</sequence>
<dbReference type="EC" id="3.1.1.61" evidence="2"/>
<evidence type="ECO:0000259" key="7">
    <source>
        <dbReference type="PROSITE" id="PS50122"/>
    </source>
</evidence>
<dbReference type="Proteomes" id="UP001589733">
    <property type="component" value="Unassembled WGS sequence"/>
</dbReference>
<feature type="domain" description="CheB-type methylesterase" evidence="7">
    <location>
        <begin position="1"/>
        <end position="179"/>
    </location>
</feature>
<keyword evidence="5" id="KW-0175">Coiled coil</keyword>
<accession>A0ABV6AVE2</accession>
<dbReference type="PROSITE" id="PS50122">
    <property type="entry name" value="CHEB"/>
    <property type="match status" value="1"/>
</dbReference>
<dbReference type="InterPro" id="IPR035909">
    <property type="entry name" value="CheB_C"/>
</dbReference>
<feature type="compositionally biased region" description="Basic and acidic residues" evidence="6">
    <location>
        <begin position="318"/>
        <end position="328"/>
    </location>
</feature>
<feature type="coiled-coil region" evidence="5">
    <location>
        <begin position="184"/>
        <end position="211"/>
    </location>
</feature>
<dbReference type="SUPFAM" id="SSF52738">
    <property type="entry name" value="Methylesterase CheB, C-terminal domain"/>
    <property type="match status" value="1"/>
</dbReference>
<reference evidence="8 9" key="1">
    <citation type="submission" date="2024-09" db="EMBL/GenBank/DDBJ databases">
        <authorList>
            <person name="Sun Q."/>
            <person name="Mori K."/>
        </authorList>
    </citation>
    <scope>NUCLEOTIDE SEQUENCE [LARGE SCALE GENOMIC DNA]</scope>
    <source>
        <strain evidence="8 9">JCM 13503</strain>
    </source>
</reference>
<evidence type="ECO:0000256" key="2">
    <source>
        <dbReference type="ARBA" id="ARBA00039140"/>
    </source>
</evidence>
<dbReference type="Gene3D" id="3.40.50.180">
    <property type="entry name" value="Methylesterase CheB, C-terminal domain"/>
    <property type="match status" value="1"/>
</dbReference>
<organism evidence="8 9">
    <name type="scientific">Deinococcus oregonensis</name>
    <dbReference type="NCBI Taxonomy" id="1805970"/>
    <lineage>
        <taxon>Bacteria</taxon>
        <taxon>Thermotogati</taxon>
        <taxon>Deinococcota</taxon>
        <taxon>Deinococci</taxon>
        <taxon>Deinococcales</taxon>
        <taxon>Deinococcaceae</taxon>
        <taxon>Deinococcus</taxon>
    </lineage>
</organism>
<comment type="catalytic activity">
    <reaction evidence="3">
        <text>[protein]-L-glutamate 5-O-methyl ester + H2O = L-glutamyl-[protein] + methanol + H(+)</text>
        <dbReference type="Rhea" id="RHEA:23236"/>
        <dbReference type="Rhea" id="RHEA-COMP:10208"/>
        <dbReference type="Rhea" id="RHEA-COMP:10311"/>
        <dbReference type="ChEBI" id="CHEBI:15377"/>
        <dbReference type="ChEBI" id="CHEBI:15378"/>
        <dbReference type="ChEBI" id="CHEBI:17790"/>
        <dbReference type="ChEBI" id="CHEBI:29973"/>
        <dbReference type="ChEBI" id="CHEBI:82795"/>
        <dbReference type="EC" id="3.1.1.61"/>
    </reaction>
</comment>
<comment type="caution">
    <text evidence="8">The sequence shown here is derived from an EMBL/GenBank/DDBJ whole genome shotgun (WGS) entry which is preliminary data.</text>
</comment>
<feature type="region of interest" description="Disordered" evidence="6">
    <location>
        <begin position="318"/>
        <end position="338"/>
    </location>
</feature>
<protein>
    <recommendedName>
        <fullName evidence="2">protein-glutamate methylesterase</fullName>
        <ecNumber evidence="2">3.1.1.61</ecNumber>
    </recommendedName>
</protein>
<keyword evidence="9" id="KW-1185">Reference proteome</keyword>
<proteinExistence type="predicted"/>
<name>A0ABV6AVE2_9DEIO</name>